<accession>N6XY17</accession>
<comment type="caution">
    <text evidence="1">The sequence shown here is derived from an EMBL/GenBank/DDBJ whole genome shotgun (WGS) entry which is preliminary data.</text>
</comment>
<evidence type="ECO:0000313" key="2">
    <source>
        <dbReference type="Proteomes" id="UP000013232"/>
    </source>
</evidence>
<dbReference type="STRING" id="1123367.GCA_000621305_02254"/>
<protein>
    <submittedName>
        <fullName evidence="1">Uncharacterized protein</fullName>
    </submittedName>
</protein>
<dbReference type="OrthoDB" id="9888121at2"/>
<dbReference type="AlphaFoldDB" id="N6XY17"/>
<dbReference type="EMBL" id="AMXE01000050">
    <property type="protein sequence ID" value="ENO86706.1"/>
    <property type="molecule type" value="Genomic_DNA"/>
</dbReference>
<evidence type="ECO:0000313" key="1">
    <source>
        <dbReference type="EMBL" id="ENO86706.1"/>
    </source>
</evidence>
<keyword evidence="2" id="KW-1185">Reference proteome</keyword>
<dbReference type="Proteomes" id="UP000013232">
    <property type="component" value="Unassembled WGS sequence"/>
</dbReference>
<gene>
    <name evidence="1" type="ORF">C666_12655</name>
</gene>
<sequence>MHLHPYLAATDCAFTRLVRANYWLVADLDHRHARYWRDQVEACEAAFVAQSVGSASMPADVRERRLRLVRDQVGVAMRTGFEAASKRWHKGGTDVAH</sequence>
<name>N6XY17_THAL4</name>
<reference evidence="1 2" key="1">
    <citation type="submission" date="2012-09" db="EMBL/GenBank/DDBJ databases">
        <title>Draft Genome Sequences of 6 Strains from Genus Thauera.</title>
        <authorList>
            <person name="Liu B."/>
            <person name="Shapleigh J.P."/>
            <person name="Frostegard A.H."/>
        </authorList>
    </citation>
    <scope>NUCLEOTIDE SEQUENCE [LARGE SCALE GENOMIC DNA]</scope>
    <source>
        <strain evidence="2">47Lol / DSM 12138</strain>
    </source>
</reference>
<dbReference type="RefSeq" id="WP_004339846.1">
    <property type="nucleotide sequence ID" value="NZ_AMXE01000050.1"/>
</dbReference>
<proteinExistence type="predicted"/>
<organism evidence="1 2">
    <name type="scientific">Thauera linaloolentis (strain DSM 12138 / JCM 21573 / CCUG 41526 / CIP 105981 / IAM 15112 / NBRC 102519 / 47Lol)</name>
    <dbReference type="NCBI Taxonomy" id="1123367"/>
    <lineage>
        <taxon>Bacteria</taxon>
        <taxon>Pseudomonadati</taxon>
        <taxon>Pseudomonadota</taxon>
        <taxon>Betaproteobacteria</taxon>
        <taxon>Rhodocyclales</taxon>
        <taxon>Zoogloeaceae</taxon>
        <taxon>Thauera</taxon>
    </lineage>
</organism>